<name>A0A816INW6_BRANA</name>
<protein>
    <submittedName>
        <fullName evidence="1">(rape) hypothetical protein</fullName>
    </submittedName>
</protein>
<evidence type="ECO:0000313" key="1">
    <source>
        <dbReference type="EMBL" id="CAF1715885.1"/>
    </source>
</evidence>
<gene>
    <name evidence="1" type="ORF">DARMORV10_C09P05140.1</name>
</gene>
<reference evidence="1" key="1">
    <citation type="submission" date="2021-01" db="EMBL/GenBank/DDBJ databases">
        <authorList>
            <consortium name="Genoscope - CEA"/>
            <person name="William W."/>
        </authorList>
    </citation>
    <scope>NUCLEOTIDE SEQUENCE</scope>
</reference>
<dbReference type="Proteomes" id="UP001295469">
    <property type="component" value="Chromosome C09"/>
</dbReference>
<dbReference type="PANTHER" id="PTHR36402:SF1">
    <property type="entry name" value="EXPRESSED PROTEIN"/>
    <property type="match status" value="1"/>
</dbReference>
<dbReference type="AlphaFoldDB" id="A0A816INW6"/>
<sequence>MSLILRTRTISTLEGSNEAEQRRVAWKCLKLLLIANKELLSPSLQVFLCGSDLPRSPPGDAQLLRARELYQYPPKDPREAERKLAQLRRDYAKKVSLYRKDYIHEIEMLRVKKQRKDEARL</sequence>
<dbReference type="EMBL" id="HG994373">
    <property type="protein sequence ID" value="CAF1715885.1"/>
    <property type="molecule type" value="Genomic_DNA"/>
</dbReference>
<accession>A0A816INW6</accession>
<proteinExistence type="predicted"/>
<dbReference type="PANTHER" id="PTHR36402">
    <property type="entry name" value="EXPRESSED PROTEIN"/>
    <property type="match status" value="1"/>
</dbReference>
<organism evidence="1">
    <name type="scientific">Brassica napus</name>
    <name type="common">Rape</name>
    <dbReference type="NCBI Taxonomy" id="3708"/>
    <lineage>
        <taxon>Eukaryota</taxon>
        <taxon>Viridiplantae</taxon>
        <taxon>Streptophyta</taxon>
        <taxon>Embryophyta</taxon>
        <taxon>Tracheophyta</taxon>
        <taxon>Spermatophyta</taxon>
        <taxon>Magnoliopsida</taxon>
        <taxon>eudicotyledons</taxon>
        <taxon>Gunneridae</taxon>
        <taxon>Pentapetalae</taxon>
        <taxon>rosids</taxon>
        <taxon>malvids</taxon>
        <taxon>Brassicales</taxon>
        <taxon>Brassicaceae</taxon>
        <taxon>Brassiceae</taxon>
        <taxon>Brassica</taxon>
    </lineage>
</organism>
<feature type="non-terminal residue" evidence="1">
    <location>
        <position position="121"/>
    </location>
</feature>